<evidence type="ECO:0000256" key="7">
    <source>
        <dbReference type="ARBA" id="ARBA00022989"/>
    </source>
</evidence>
<evidence type="ECO:0000256" key="1">
    <source>
        <dbReference type="ARBA" id="ARBA00022445"/>
    </source>
</evidence>
<keyword evidence="1" id="KW-1030">Host cell inner membrane</keyword>
<dbReference type="InterPro" id="IPR004929">
    <property type="entry name" value="I-spanin"/>
</dbReference>
<keyword evidence="6" id="KW-0735">Signal-anchor</keyword>
<dbReference type="EMBL" id="OY757061">
    <property type="protein sequence ID" value="CAK1344510.1"/>
    <property type="molecule type" value="Genomic_DNA"/>
</dbReference>
<accession>A0AAD2GSZ1</accession>
<proteinExistence type="predicted"/>
<dbReference type="GO" id="GO:0044659">
    <property type="term" value="P:viral release from host cell by cytolysis"/>
    <property type="evidence" value="ECO:0007669"/>
    <property type="project" value="InterPro"/>
</dbReference>
<evidence type="ECO:0000256" key="2">
    <source>
        <dbReference type="ARBA" id="ARBA00022511"/>
    </source>
</evidence>
<evidence type="ECO:0000313" key="11">
    <source>
        <dbReference type="Proteomes" id="UP001296230"/>
    </source>
</evidence>
<evidence type="ECO:0000256" key="9">
    <source>
        <dbReference type="ARBA" id="ARBA00023142"/>
    </source>
</evidence>
<organism evidence="10 11">
    <name type="scientific">Klebsiella phage vB_Kpn_K10PH82C1</name>
    <dbReference type="NCBI Taxonomy" id="3071631"/>
    <lineage>
        <taxon>Viruses</taxon>
        <taxon>Duplodnaviria</taxon>
        <taxon>Heunggongvirae</taxon>
        <taxon>Uroviricota</taxon>
        <taxon>Caudoviricetes</taxon>
        <taxon>Autographivirales</taxon>
        <taxon>Autotranscriptaviridae</taxon>
        <taxon>Studiervirinae</taxon>
        <taxon>Benllochvirus</taxon>
        <taxon>Benllochvirus K10PH82C1</taxon>
    </lineage>
</organism>
<keyword evidence="7" id="KW-1133">Transmembrane helix</keyword>
<keyword evidence="4" id="KW-0204">Cytolysis</keyword>
<evidence type="ECO:0000256" key="8">
    <source>
        <dbReference type="ARBA" id="ARBA00023136"/>
    </source>
</evidence>
<evidence type="ECO:0000313" key="10">
    <source>
        <dbReference type="EMBL" id="CAK1344510.1"/>
    </source>
</evidence>
<evidence type="ECO:0000256" key="6">
    <source>
        <dbReference type="ARBA" id="ARBA00022968"/>
    </source>
</evidence>
<keyword evidence="3" id="KW-0812">Transmembrane</keyword>
<dbReference type="Proteomes" id="UP001296230">
    <property type="component" value="Chromosome"/>
</dbReference>
<reference evidence="10" key="1">
    <citation type="submission" date="2023-10" db="EMBL/GenBank/DDBJ databases">
        <authorList>
            <person name="Robby Concha-Eloko"/>
            <person name="Pilar Barberan- Martinez"/>
            <person name="Rafael Sanjuan"/>
            <person name="Pilar Domingo-Calap"/>
        </authorList>
    </citation>
    <scope>NUCLEOTIDE SEQUENCE</scope>
</reference>
<protein>
    <submittedName>
        <fullName evidence="10">Rz-like spanin</fullName>
    </submittedName>
</protein>
<gene>
    <name evidence="10" type="ORF">K10PH82C1_LOCUS2</name>
</gene>
<evidence type="ECO:0000256" key="4">
    <source>
        <dbReference type="ARBA" id="ARBA00022852"/>
    </source>
</evidence>
<evidence type="ECO:0000256" key="5">
    <source>
        <dbReference type="ARBA" id="ARBA00022870"/>
    </source>
</evidence>
<keyword evidence="9" id="KW-0578">Host cell lysis by virus</keyword>
<keyword evidence="9" id="KW-1188">Viral release from host cell</keyword>
<dbReference type="InterPro" id="IPR016417">
    <property type="entry name" value="I-spanin_T7likevirus"/>
</dbReference>
<dbReference type="Pfam" id="PF03245">
    <property type="entry name" value="Phage_lysis"/>
    <property type="match status" value="1"/>
</dbReference>
<name>A0AAD2GSZ1_9CAUD</name>
<keyword evidence="11" id="KW-1185">Reference proteome</keyword>
<keyword evidence="2" id="KW-1032">Host cell membrane</keyword>
<sequence length="147" mass="16650">MLEITKKLVPWLWTIMVFAFGWHYGSQHTDANWKEVVHNEYVQKQEATQSTQRAVNEISAKYQADLEGLEGSTDRIIADLRSDNKRLRVAIKPTTGQLQGDGRCLVDGKAELDEATARRLIGITQRGDATIEALQNTIRKLQGEKKQ</sequence>
<keyword evidence="5" id="KW-1043">Host membrane</keyword>
<dbReference type="PIRSF" id="PIRSF004485">
    <property type="entry name" value="T7_18-5_prd"/>
    <property type="match status" value="1"/>
</dbReference>
<evidence type="ECO:0000256" key="3">
    <source>
        <dbReference type="ARBA" id="ARBA00022692"/>
    </source>
</evidence>
<keyword evidence="8" id="KW-0472">Membrane</keyword>